<gene>
    <name evidence="2" type="ORF">FN976_22960</name>
</gene>
<comment type="caution">
    <text evidence="2">The sequence shown here is derived from an EMBL/GenBank/DDBJ whole genome shotgun (WGS) entry which is preliminary data.</text>
</comment>
<dbReference type="OrthoDB" id="5450120at2"/>
<reference evidence="2 3" key="1">
    <citation type="submission" date="2019-07" db="EMBL/GenBank/DDBJ databases">
        <title>Caenimonas sedimenti sp. nov., isolated from activated sludge.</title>
        <authorList>
            <person name="Xu J."/>
        </authorList>
    </citation>
    <scope>NUCLEOTIDE SEQUENCE [LARGE SCALE GENOMIC DNA]</scope>
    <source>
        <strain evidence="2 3">HX-9-20</strain>
    </source>
</reference>
<dbReference type="EMBL" id="VOBQ01000019">
    <property type="protein sequence ID" value="TWO68494.1"/>
    <property type="molecule type" value="Genomic_DNA"/>
</dbReference>
<proteinExistence type="predicted"/>
<organism evidence="2 3">
    <name type="scientific">Caenimonas sedimenti</name>
    <dbReference type="NCBI Taxonomy" id="2596921"/>
    <lineage>
        <taxon>Bacteria</taxon>
        <taxon>Pseudomonadati</taxon>
        <taxon>Pseudomonadota</taxon>
        <taxon>Betaproteobacteria</taxon>
        <taxon>Burkholderiales</taxon>
        <taxon>Comamonadaceae</taxon>
        <taxon>Caenimonas</taxon>
    </lineage>
</organism>
<evidence type="ECO:0000313" key="3">
    <source>
        <dbReference type="Proteomes" id="UP000318199"/>
    </source>
</evidence>
<feature type="region of interest" description="Disordered" evidence="1">
    <location>
        <begin position="216"/>
        <end position="248"/>
    </location>
</feature>
<accession>A0A562ZJY0</accession>
<evidence type="ECO:0008006" key="4">
    <source>
        <dbReference type="Google" id="ProtNLM"/>
    </source>
</evidence>
<dbReference type="Proteomes" id="UP000318199">
    <property type="component" value="Unassembled WGS sequence"/>
</dbReference>
<dbReference type="AlphaFoldDB" id="A0A562ZJY0"/>
<protein>
    <recommendedName>
        <fullName evidence="4">DUF1311 domain-containing protein</fullName>
    </recommendedName>
</protein>
<name>A0A562ZJY0_9BURK</name>
<evidence type="ECO:0000256" key="1">
    <source>
        <dbReference type="SAM" id="MobiDB-lite"/>
    </source>
</evidence>
<keyword evidence="3" id="KW-1185">Reference proteome</keyword>
<evidence type="ECO:0000313" key="2">
    <source>
        <dbReference type="EMBL" id="TWO68494.1"/>
    </source>
</evidence>
<sequence>MTDRMPASPRSRLPLFLGGLALGAALATAVSFALRTGDGDVKAPPEERQAAQLPVAVACPPSAVVPAADAKDGQARFDGATDASKSIVSGKEAAASGRDRDAEAAFLAACRVPVQPGNPKATLLRADAMYNLARHYASLAEEGASGSQDMLKRAGSMLDYALAVYQSQLGQSDEKVQFALRAIATIREHPKQAEQRPRADAVSRPTEAVVGELPRPAVPKSQTRTAAIEKRPAAATGGGAPSPEPKQAVTITAPTAKPSFDCAKARSTPERLICSDEELANQDRELGRIYARAKREAPDPAAFQRLSDREWRRREAECRTRDCLLDWYAERRRQLLGQ</sequence>